<dbReference type="EMBL" id="CAJVPU010016678">
    <property type="protein sequence ID" value="CAG8654776.1"/>
    <property type="molecule type" value="Genomic_DNA"/>
</dbReference>
<sequence>DVRWPNIIRHYDGYQRFILIDFDYAGFSPSDGPSEEFSESDHAPEMLIKKHDFKVDIWGVGNLVNLCNVTGIPHELLNFSIDLCNSIPDNRPTASVALDRAKDMFRELDTRLAILEQGEKGISTKDALQSLVNSNDTPDNPSSDIIDKILNSNDTHEQIISCNEEDMGSRPQVNHNTKTVPSENDQSHVILTESPSLQTEVSELEQDDEIDKNQIVEQGLIQELHLPTKENDSSIKIGNSGDKSGNMFSEESNI</sequence>
<organism evidence="1 2">
    <name type="scientific">Dentiscutata heterogama</name>
    <dbReference type="NCBI Taxonomy" id="1316150"/>
    <lineage>
        <taxon>Eukaryota</taxon>
        <taxon>Fungi</taxon>
        <taxon>Fungi incertae sedis</taxon>
        <taxon>Mucoromycota</taxon>
        <taxon>Glomeromycotina</taxon>
        <taxon>Glomeromycetes</taxon>
        <taxon>Diversisporales</taxon>
        <taxon>Gigasporaceae</taxon>
        <taxon>Dentiscutata</taxon>
    </lineage>
</organism>
<proteinExistence type="predicted"/>
<evidence type="ECO:0000313" key="2">
    <source>
        <dbReference type="Proteomes" id="UP000789702"/>
    </source>
</evidence>
<feature type="non-terminal residue" evidence="1">
    <location>
        <position position="254"/>
    </location>
</feature>
<dbReference type="Proteomes" id="UP000789702">
    <property type="component" value="Unassembled WGS sequence"/>
</dbReference>
<accession>A0ACA9NH52</accession>
<feature type="non-terminal residue" evidence="1">
    <location>
        <position position="1"/>
    </location>
</feature>
<comment type="caution">
    <text evidence="1">The sequence shown here is derived from an EMBL/GenBank/DDBJ whole genome shotgun (WGS) entry which is preliminary data.</text>
</comment>
<keyword evidence="2" id="KW-1185">Reference proteome</keyword>
<protein>
    <submittedName>
        <fullName evidence="1">2020_t:CDS:1</fullName>
    </submittedName>
</protein>
<reference evidence="1" key="1">
    <citation type="submission" date="2021-06" db="EMBL/GenBank/DDBJ databases">
        <authorList>
            <person name="Kallberg Y."/>
            <person name="Tangrot J."/>
            <person name="Rosling A."/>
        </authorList>
    </citation>
    <scope>NUCLEOTIDE SEQUENCE</scope>
    <source>
        <strain evidence="1">IL203A</strain>
    </source>
</reference>
<evidence type="ECO:0000313" key="1">
    <source>
        <dbReference type="EMBL" id="CAG8654776.1"/>
    </source>
</evidence>
<name>A0ACA9NH52_9GLOM</name>
<gene>
    <name evidence="1" type="ORF">DHETER_LOCUS9469</name>
</gene>